<dbReference type="AlphaFoldDB" id="A0A0R0AKY7"/>
<comment type="caution">
    <text evidence="1">The sequence shown here is derived from an EMBL/GenBank/DDBJ whole genome shotgun (WGS) entry which is preliminary data.</text>
</comment>
<dbReference type="EMBL" id="LLXS01000017">
    <property type="protein sequence ID" value="KRG42770.1"/>
    <property type="molecule type" value="Genomic_DNA"/>
</dbReference>
<reference evidence="1 2" key="1">
    <citation type="submission" date="2015-10" db="EMBL/GenBank/DDBJ databases">
        <title>Genome sequencing and analysis of members of genus Stenotrophomonas.</title>
        <authorList>
            <person name="Patil P.P."/>
            <person name="Midha S."/>
            <person name="Patil P.B."/>
        </authorList>
    </citation>
    <scope>NUCLEOTIDE SEQUENCE [LARGE SCALE GENOMIC DNA]</scope>
    <source>
        <strain evidence="1 2">JCM 9942</strain>
    </source>
</reference>
<organism evidence="1 2">
    <name type="scientific">Stenotrophomonas pictorum JCM 9942</name>
    <dbReference type="NCBI Taxonomy" id="1236960"/>
    <lineage>
        <taxon>Bacteria</taxon>
        <taxon>Pseudomonadati</taxon>
        <taxon>Pseudomonadota</taxon>
        <taxon>Gammaproteobacteria</taxon>
        <taxon>Lysobacterales</taxon>
        <taxon>Lysobacteraceae</taxon>
        <taxon>Stenotrophomonas</taxon>
    </lineage>
</organism>
<proteinExistence type="predicted"/>
<gene>
    <name evidence="1" type="ORF">ARC78_08770</name>
</gene>
<dbReference type="Proteomes" id="UP000050836">
    <property type="component" value="Unassembled WGS sequence"/>
</dbReference>
<keyword evidence="2" id="KW-1185">Reference proteome</keyword>
<evidence type="ECO:0000313" key="1">
    <source>
        <dbReference type="EMBL" id="KRG42770.1"/>
    </source>
</evidence>
<accession>A0A0R0AKY7</accession>
<dbReference type="RefSeq" id="WP_054657830.1">
    <property type="nucleotide sequence ID" value="NZ_BAZI01000040.1"/>
</dbReference>
<sequence>MRADKGWITAGAALLLGALAWGVDAAPPLEEEIVNPSEVVFEGGQAYADAGDGSLERLRSRQQDGETVYYRLVRYDNEFGYVADDDSPSVAQASRAPASEPVTPFRYYGSGHLYRPDFYNSPYNRDARQRYWGPGYFGSCSRYDGCKEVQLVPVVPYRVIGY</sequence>
<evidence type="ECO:0000313" key="2">
    <source>
        <dbReference type="Proteomes" id="UP000050836"/>
    </source>
</evidence>
<name>A0A0R0AKY7_9GAMM</name>
<dbReference type="OrthoDB" id="6008134at2"/>
<protein>
    <submittedName>
        <fullName evidence="1">Uncharacterized protein</fullName>
    </submittedName>
</protein>